<feature type="transmembrane region" description="Helical" evidence="2">
    <location>
        <begin position="12"/>
        <end position="32"/>
    </location>
</feature>
<dbReference type="Proteomes" id="UP000326169">
    <property type="component" value="Unassembled WGS sequence"/>
</dbReference>
<name>A0A5M3T5C1_LIMPL</name>
<feature type="region of interest" description="Disordered" evidence="1">
    <location>
        <begin position="35"/>
        <end position="86"/>
    </location>
</feature>
<evidence type="ECO:0008006" key="5">
    <source>
        <dbReference type="Google" id="ProtNLM"/>
    </source>
</evidence>
<organism evidence="3 4">
    <name type="scientific">Limnospira platensis NIES-46</name>
    <dbReference type="NCBI Taxonomy" id="1236695"/>
    <lineage>
        <taxon>Bacteria</taxon>
        <taxon>Bacillati</taxon>
        <taxon>Cyanobacteriota</taxon>
        <taxon>Cyanophyceae</taxon>
        <taxon>Oscillatoriophycideae</taxon>
        <taxon>Oscillatoriales</taxon>
        <taxon>Sirenicapillariaceae</taxon>
        <taxon>Limnospira</taxon>
    </lineage>
</organism>
<evidence type="ECO:0000256" key="1">
    <source>
        <dbReference type="SAM" id="MobiDB-lite"/>
    </source>
</evidence>
<evidence type="ECO:0000256" key="2">
    <source>
        <dbReference type="SAM" id="Phobius"/>
    </source>
</evidence>
<evidence type="ECO:0000313" key="4">
    <source>
        <dbReference type="Proteomes" id="UP000326169"/>
    </source>
</evidence>
<proteinExistence type="predicted"/>
<dbReference type="EMBL" id="BIMW01000112">
    <property type="protein sequence ID" value="GCE94903.1"/>
    <property type="molecule type" value="Genomic_DNA"/>
</dbReference>
<keyword evidence="2" id="KW-1133">Transmembrane helix</keyword>
<dbReference type="GeneID" id="301683778"/>
<reference evidence="3 4" key="1">
    <citation type="journal article" date="2019" name="J Genomics">
        <title>The Draft Genome of a Hydrogen-producing Cyanobacterium, Arthrospira platensis NIES-46.</title>
        <authorList>
            <person name="Suzuki S."/>
            <person name="Yamaguchi H."/>
            <person name="Kawachi M."/>
        </authorList>
    </citation>
    <scope>NUCLEOTIDE SEQUENCE [LARGE SCALE GENOMIC DNA]</scope>
    <source>
        <strain evidence="3 4">NIES-46</strain>
    </source>
</reference>
<comment type="caution">
    <text evidence="3">The sequence shown here is derived from an EMBL/GenBank/DDBJ whole genome shotgun (WGS) entry which is preliminary data.</text>
</comment>
<sequence length="188" mass="20293">MVDYNDTPKTGIKWLGFVFGSVLLTSSAIAWAGGPPNRQGKPVIIEEPAGRPTEGDRTGPTPTAPAGTLQPTQRTEDTIPRFPLPSARISPVNGRVTLKLINSSNVVIEYQISGGTRPRLVGQQSESTLEQLTIPINLTYQREDGGLLFVRPVVTSPGVLEIRFEATGNINLDTRSLSINEQGTVFLN</sequence>
<gene>
    <name evidence="3" type="ORF">NIES46_29630</name>
</gene>
<feature type="compositionally biased region" description="Low complexity" evidence="1">
    <location>
        <begin position="58"/>
        <end position="73"/>
    </location>
</feature>
<evidence type="ECO:0000313" key="3">
    <source>
        <dbReference type="EMBL" id="GCE94903.1"/>
    </source>
</evidence>
<protein>
    <recommendedName>
        <fullName evidence="5">AMIN domain-containing protein</fullName>
    </recommendedName>
</protein>
<dbReference type="RefSeq" id="WP_014276826.1">
    <property type="nucleotide sequence ID" value="NZ_BIMW01000112.1"/>
</dbReference>
<keyword evidence="2" id="KW-0472">Membrane</keyword>
<keyword evidence="4" id="KW-1185">Reference proteome</keyword>
<accession>A0A5M3T5C1</accession>
<keyword evidence="2" id="KW-0812">Transmembrane</keyword>